<protein>
    <submittedName>
        <fullName evidence="1">Uncharacterized protein</fullName>
    </submittedName>
</protein>
<keyword evidence="2" id="KW-1185">Reference proteome</keyword>
<accession>A0AA41U7X1</accession>
<comment type="caution">
    <text evidence="1">The sequence shown here is derived from an EMBL/GenBank/DDBJ whole genome shotgun (WGS) entry which is preliminary data.</text>
</comment>
<name>A0AA41U7X1_9MICO</name>
<proteinExistence type="predicted"/>
<organism evidence="1 2">
    <name type="scientific">Antribacter soli</name>
    <dbReference type="NCBI Taxonomy" id="2910976"/>
    <lineage>
        <taxon>Bacteria</taxon>
        <taxon>Bacillati</taxon>
        <taxon>Actinomycetota</taxon>
        <taxon>Actinomycetes</taxon>
        <taxon>Micrococcales</taxon>
        <taxon>Promicromonosporaceae</taxon>
        <taxon>Antribacter</taxon>
    </lineage>
</organism>
<sequence length="550" mass="59148">MPDIDDEAVQTQAIDASGGTATATRVFGDGMFVEVGEPSAVATSDDVVVIGGSHGWAQNNVRTALKRSAGTVGWYPIGVYDAGTLTCRRVFTSRWTVNSIAIHPSGDLVAIGTGSYDGGYSFEGELLVHNLVTGMTVSVLDHNRCVEALRWVDDTSLELLLAPPTDEDVDNHEDLVYFLPVVKTDWKKVGPRSVQIPTNSTTSRPVRDTRTARREVADLAGAHGQEWRPRRQAWSVTPCPDGGFVVGLSSAIERWNAHDGALRWRTAFEGTCTQVMPGQGSLQVAVWADGNAYQDRATTLTAVSVDTGVGTTLVQPGHGAAITARSDGNLLIRDTRHTRREPEPAVVLNPAGTEVGRVDLGGYDLFNHHLDIRKAQDFLVLVGEPTRPWDDKHVAAVTESSTGDWTVNRLFPLAWTPGAHLFGGPGAFVDDPGGLGLIHSGVVHDGRGLLPGNAFVARRSYPDGELLWHVPLDNQITGLDEHDGRTIAVTNLGELLTIDTLTGQPLARRNGLSTRDGHPVVPLTLVITSEETMLVGTFDGRVAEYAIPLR</sequence>
<reference evidence="1" key="1">
    <citation type="submission" date="2022-01" db="EMBL/GenBank/DDBJ databases">
        <title>Antribacter sp. nov., isolated from Guizhou of China.</title>
        <authorList>
            <person name="Chengliang C."/>
            <person name="Ya Z."/>
        </authorList>
    </citation>
    <scope>NUCLEOTIDE SEQUENCE</scope>
    <source>
        <strain evidence="1">KLBMP 9083</strain>
    </source>
</reference>
<dbReference type="RefSeq" id="WP_236089856.1">
    <property type="nucleotide sequence ID" value="NZ_JAKGSG010000037.1"/>
</dbReference>
<dbReference type="Proteomes" id="UP001165405">
    <property type="component" value="Unassembled WGS sequence"/>
</dbReference>
<dbReference type="SUPFAM" id="SSF69322">
    <property type="entry name" value="Tricorn protease domain 2"/>
    <property type="match status" value="1"/>
</dbReference>
<dbReference type="InterPro" id="IPR015943">
    <property type="entry name" value="WD40/YVTN_repeat-like_dom_sf"/>
</dbReference>
<dbReference type="Gene3D" id="2.130.10.10">
    <property type="entry name" value="YVTN repeat-like/Quinoprotein amine dehydrogenase"/>
    <property type="match status" value="1"/>
</dbReference>
<dbReference type="EMBL" id="JAKGSG010000037">
    <property type="protein sequence ID" value="MCF4122056.1"/>
    <property type="molecule type" value="Genomic_DNA"/>
</dbReference>
<evidence type="ECO:0000313" key="2">
    <source>
        <dbReference type="Proteomes" id="UP001165405"/>
    </source>
</evidence>
<dbReference type="AlphaFoldDB" id="A0AA41U7X1"/>
<evidence type="ECO:0000313" key="1">
    <source>
        <dbReference type="EMBL" id="MCF4122056.1"/>
    </source>
</evidence>
<gene>
    <name evidence="1" type="ORF">L1785_13820</name>
</gene>